<dbReference type="Gene3D" id="1.25.10.10">
    <property type="entry name" value="Leucine-rich Repeat Variant"/>
    <property type="match status" value="1"/>
</dbReference>
<sequence length="691" mass="68017">MSRRVDPKARAHLNEAAATGRRRAQVQEQSSRQRDVTLRSRRLMAELASGGGALSEGALASLGPDVLAERVKAVAATLAQWQQLPAAEWQTALQQLATLLSSGSYQAVSAAVAAGAAASLAGLLQLPPQQLAADAARRAAWALELMAANNPAAAGEVLAAAGPALVARLTAVASAAAAAAASGPAALQSEAGAEELLVGEQLATVLGAMAAWDPQLQGQVIATGAPAPLMQLLLATLDPAVAAAPAAAAAASAAAAAAVAAGTSGPGGPGPASTSAGTWGGEADMDGSGGGVGSTDGAPARPTGPAGPAPAEAPSVRCCTTALWAVGMLVRGRAEETAQLAQHQTALLAGLRRLLLLPRPHLPLLREAAWLAAFVTAAGGPEAVAALVGGAGLLPGLLLSTIGCVRAAALLTADDPATQAAAQPLNQALQPLLLAVTNVAAEPAQALPLLVELQALRPLPPLQARPADADTGVAEASGDGESASGSGMQALQACLEGRVSHRGVVRGAAGMVAGLAWGACRAGAAAVDAVRSALAASGLTAALVALVRSSALDIRKEAAAALVSLCVGAADADGAGGAGGAAAASSVAALAALGISRDQDAQGVLAAFLNLLRSPDSDAVHIGLRLVSLVLCRVRRGAQLVESLDGIDALEAVQFGTAGCRVPELQAWAGELVDTHYGEDYGEGDEDEEDL</sequence>
<dbReference type="OrthoDB" id="29145at2759"/>
<comment type="caution">
    <text evidence="2">The sequence shown here is derived from an EMBL/GenBank/DDBJ whole genome shotgun (WGS) entry which is preliminary data.</text>
</comment>
<reference evidence="2" key="1">
    <citation type="journal article" date="2020" name="bioRxiv">
        <title>Comparative genomics of Chlamydomonas.</title>
        <authorList>
            <person name="Craig R.J."/>
            <person name="Hasan A.R."/>
            <person name="Ness R.W."/>
            <person name="Keightley P.D."/>
        </authorList>
    </citation>
    <scope>NUCLEOTIDE SEQUENCE</scope>
    <source>
        <strain evidence="2">CCAP 11/70</strain>
    </source>
</reference>
<protein>
    <submittedName>
        <fullName evidence="2">Uncharacterized protein</fullName>
    </submittedName>
</protein>
<feature type="compositionally biased region" description="Low complexity" evidence="1">
    <location>
        <begin position="295"/>
        <end position="313"/>
    </location>
</feature>
<organism evidence="2 3">
    <name type="scientific">Edaphochlamys debaryana</name>
    <dbReference type="NCBI Taxonomy" id="47281"/>
    <lineage>
        <taxon>Eukaryota</taxon>
        <taxon>Viridiplantae</taxon>
        <taxon>Chlorophyta</taxon>
        <taxon>core chlorophytes</taxon>
        <taxon>Chlorophyceae</taxon>
        <taxon>CS clade</taxon>
        <taxon>Chlamydomonadales</taxon>
        <taxon>Chlamydomonadales incertae sedis</taxon>
        <taxon>Edaphochlamys</taxon>
    </lineage>
</organism>
<accession>A0A835YA56</accession>
<feature type="compositionally biased region" description="Basic and acidic residues" evidence="1">
    <location>
        <begin position="1"/>
        <end position="13"/>
    </location>
</feature>
<evidence type="ECO:0000313" key="2">
    <source>
        <dbReference type="EMBL" id="KAG2499142.1"/>
    </source>
</evidence>
<dbReference type="PANTHER" id="PTHR11667:SF27">
    <property type="entry name" value="ADENYLATE KINASE"/>
    <property type="match status" value="1"/>
</dbReference>
<dbReference type="Proteomes" id="UP000612055">
    <property type="component" value="Unassembled WGS sequence"/>
</dbReference>
<feature type="region of interest" description="Disordered" evidence="1">
    <location>
        <begin position="261"/>
        <end position="313"/>
    </location>
</feature>
<gene>
    <name evidence="2" type="ORF">HYH03_002725</name>
</gene>
<feature type="region of interest" description="Disordered" evidence="1">
    <location>
        <begin position="1"/>
        <end position="35"/>
    </location>
</feature>
<dbReference type="SUPFAM" id="SSF48371">
    <property type="entry name" value="ARM repeat"/>
    <property type="match status" value="1"/>
</dbReference>
<proteinExistence type="predicted"/>
<dbReference type="InterPro" id="IPR016024">
    <property type="entry name" value="ARM-type_fold"/>
</dbReference>
<evidence type="ECO:0000256" key="1">
    <source>
        <dbReference type="SAM" id="MobiDB-lite"/>
    </source>
</evidence>
<evidence type="ECO:0000313" key="3">
    <source>
        <dbReference type="Proteomes" id="UP000612055"/>
    </source>
</evidence>
<keyword evidence="3" id="KW-1185">Reference proteome</keyword>
<dbReference type="InterPro" id="IPR011989">
    <property type="entry name" value="ARM-like"/>
</dbReference>
<dbReference type="PANTHER" id="PTHR11667">
    <property type="match status" value="1"/>
</dbReference>
<feature type="region of interest" description="Disordered" evidence="1">
    <location>
        <begin position="464"/>
        <end position="485"/>
    </location>
</feature>
<dbReference type="AlphaFoldDB" id="A0A835YA56"/>
<dbReference type="EMBL" id="JAEHOE010000007">
    <property type="protein sequence ID" value="KAG2499142.1"/>
    <property type="molecule type" value="Genomic_DNA"/>
</dbReference>
<name>A0A835YA56_9CHLO</name>